<organism evidence="2 3">
    <name type="scientific">Dentiscutata erythropus</name>
    <dbReference type="NCBI Taxonomy" id="1348616"/>
    <lineage>
        <taxon>Eukaryota</taxon>
        <taxon>Fungi</taxon>
        <taxon>Fungi incertae sedis</taxon>
        <taxon>Mucoromycota</taxon>
        <taxon>Glomeromycotina</taxon>
        <taxon>Glomeromycetes</taxon>
        <taxon>Diversisporales</taxon>
        <taxon>Gigasporaceae</taxon>
        <taxon>Dentiscutata</taxon>
    </lineage>
</organism>
<evidence type="ECO:0000313" key="3">
    <source>
        <dbReference type="Proteomes" id="UP000789405"/>
    </source>
</evidence>
<keyword evidence="3" id="KW-1185">Reference proteome</keyword>
<name>A0A9N9ERE0_9GLOM</name>
<evidence type="ECO:0000313" key="2">
    <source>
        <dbReference type="EMBL" id="CAG8691512.1"/>
    </source>
</evidence>
<reference evidence="2" key="1">
    <citation type="submission" date="2021-06" db="EMBL/GenBank/DDBJ databases">
        <authorList>
            <person name="Kallberg Y."/>
            <person name="Tangrot J."/>
            <person name="Rosling A."/>
        </authorList>
    </citation>
    <scope>NUCLEOTIDE SEQUENCE</scope>
    <source>
        <strain evidence="2">MA453B</strain>
    </source>
</reference>
<feature type="compositionally biased region" description="Polar residues" evidence="1">
    <location>
        <begin position="16"/>
        <end position="25"/>
    </location>
</feature>
<dbReference type="AlphaFoldDB" id="A0A9N9ERE0"/>
<protein>
    <submittedName>
        <fullName evidence="2">25943_t:CDS:1</fullName>
    </submittedName>
</protein>
<dbReference type="Proteomes" id="UP000789405">
    <property type="component" value="Unassembled WGS sequence"/>
</dbReference>
<feature type="compositionally biased region" description="Low complexity" evidence="1">
    <location>
        <begin position="27"/>
        <end position="41"/>
    </location>
</feature>
<sequence>MEGVNEHQTEDKQHFNNRNQVTETVENSELTTNQLTSSTQQTEVEVTQANTPTPSNPKLAELVKELPKSDSIEHNVWINKVSKQRASYSQVVARSTMKAAIPSINIPTAIASKLKFRNTAFFRSFLQDRNTQPDHQKEFNSLLNIAIEKYKRKYNILLVNKNNRDQIYNKLRKKLAINTILSLNLPLLEDHVSAQHIYYLINFGKIESTMEFEQARKTIGKYQSENRQELPDKPEDVPIDITEFLLFTLPIEDNNRTAAIVKAMRLIFNFGQLPNAYFVTVRTPLPRNPAKLKVLNHIFPLRDRSRLAYLAEYHRELRKIYILQEKLPSTYFDLPLEKIDLPSIPQALRAEYRNLFSCKPKNEMEFKSLIEQLRRVYRFKKLPNDYIIQKKQLPTEPL</sequence>
<dbReference type="OrthoDB" id="2465141at2759"/>
<evidence type="ECO:0000256" key="1">
    <source>
        <dbReference type="SAM" id="MobiDB-lite"/>
    </source>
</evidence>
<proteinExistence type="predicted"/>
<accession>A0A9N9ERE0</accession>
<gene>
    <name evidence="2" type="ORF">DERYTH_LOCUS12410</name>
</gene>
<dbReference type="EMBL" id="CAJVPY010008105">
    <property type="protein sequence ID" value="CAG8691512.1"/>
    <property type="molecule type" value="Genomic_DNA"/>
</dbReference>
<comment type="caution">
    <text evidence="2">The sequence shown here is derived from an EMBL/GenBank/DDBJ whole genome shotgun (WGS) entry which is preliminary data.</text>
</comment>
<feature type="region of interest" description="Disordered" evidence="1">
    <location>
        <begin position="1"/>
        <end position="41"/>
    </location>
</feature>
<feature type="compositionally biased region" description="Basic and acidic residues" evidence="1">
    <location>
        <begin position="1"/>
        <end position="14"/>
    </location>
</feature>